<evidence type="ECO:0000313" key="2">
    <source>
        <dbReference type="EMBL" id="KAJ7704901.1"/>
    </source>
</evidence>
<sequence length="296" mass="34089">MSPLQCSNSFVPKNQEHPSLLGVGSVSEERTRWVQASAKLLHKTGEPRELRNQRMKAVNEVRMYDHSEVKLQAKVIDNWWILQDPEHCVVLRANWGNPLNELTKGSGGDSKSKDILQKEECLICRQKHAADPRSHRKTFSKTTSTGVLRKHLYEHHLDQRKLSHLSTTTTHARNTTTSTSDPKLQEKRTEFSQEAFVDTIIEFIVGDDQSINVVENKQLRAIFLMLRSELRDQDIPHRTTIRKRIIEVWDEHDTLECDLEDILGGNLQNPSHDGHVDRHAARDENTPVTAWLHRCP</sequence>
<proteinExistence type="predicted"/>
<dbReference type="EMBL" id="JARKIE010000009">
    <property type="protein sequence ID" value="KAJ7704901.1"/>
    <property type="molecule type" value="Genomic_DNA"/>
</dbReference>
<protein>
    <submittedName>
        <fullName evidence="2">Uncharacterized protein</fullName>
    </submittedName>
</protein>
<accession>A0AAD7GTA0</accession>
<evidence type="ECO:0000256" key="1">
    <source>
        <dbReference type="SAM" id="MobiDB-lite"/>
    </source>
</evidence>
<name>A0AAD7GTA0_MYCRO</name>
<reference evidence="2" key="1">
    <citation type="submission" date="2023-03" db="EMBL/GenBank/DDBJ databases">
        <title>Massive genome expansion in bonnet fungi (Mycena s.s.) driven by repeated elements and novel gene families across ecological guilds.</title>
        <authorList>
            <consortium name="Lawrence Berkeley National Laboratory"/>
            <person name="Harder C.B."/>
            <person name="Miyauchi S."/>
            <person name="Viragh M."/>
            <person name="Kuo A."/>
            <person name="Thoen E."/>
            <person name="Andreopoulos B."/>
            <person name="Lu D."/>
            <person name="Skrede I."/>
            <person name="Drula E."/>
            <person name="Henrissat B."/>
            <person name="Morin E."/>
            <person name="Kohler A."/>
            <person name="Barry K."/>
            <person name="LaButti K."/>
            <person name="Morin E."/>
            <person name="Salamov A."/>
            <person name="Lipzen A."/>
            <person name="Mereny Z."/>
            <person name="Hegedus B."/>
            <person name="Baldrian P."/>
            <person name="Stursova M."/>
            <person name="Weitz H."/>
            <person name="Taylor A."/>
            <person name="Grigoriev I.V."/>
            <person name="Nagy L.G."/>
            <person name="Martin F."/>
            <person name="Kauserud H."/>
        </authorList>
    </citation>
    <scope>NUCLEOTIDE SEQUENCE</scope>
    <source>
        <strain evidence="2">CBHHK067</strain>
    </source>
</reference>
<comment type="caution">
    <text evidence="2">The sequence shown here is derived from an EMBL/GenBank/DDBJ whole genome shotgun (WGS) entry which is preliminary data.</text>
</comment>
<dbReference type="Proteomes" id="UP001221757">
    <property type="component" value="Unassembled WGS sequence"/>
</dbReference>
<feature type="region of interest" description="Disordered" evidence="1">
    <location>
        <begin position="167"/>
        <end position="189"/>
    </location>
</feature>
<feature type="compositionally biased region" description="Low complexity" evidence="1">
    <location>
        <begin position="167"/>
        <end position="180"/>
    </location>
</feature>
<gene>
    <name evidence="2" type="ORF">B0H17DRAFT_1175431</name>
</gene>
<organism evidence="2 3">
    <name type="scientific">Mycena rosella</name>
    <name type="common">Pink bonnet</name>
    <name type="synonym">Agaricus rosellus</name>
    <dbReference type="NCBI Taxonomy" id="1033263"/>
    <lineage>
        <taxon>Eukaryota</taxon>
        <taxon>Fungi</taxon>
        <taxon>Dikarya</taxon>
        <taxon>Basidiomycota</taxon>
        <taxon>Agaricomycotina</taxon>
        <taxon>Agaricomycetes</taxon>
        <taxon>Agaricomycetidae</taxon>
        <taxon>Agaricales</taxon>
        <taxon>Marasmiineae</taxon>
        <taxon>Mycenaceae</taxon>
        <taxon>Mycena</taxon>
    </lineage>
</organism>
<evidence type="ECO:0000313" key="3">
    <source>
        <dbReference type="Proteomes" id="UP001221757"/>
    </source>
</evidence>
<keyword evidence="3" id="KW-1185">Reference proteome</keyword>
<dbReference type="AlphaFoldDB" id="A0AAD7GTA0"/>